<evidence type="ECO:0000256" key="1">
    <source>
        <dbReference type="SAM" id="Phobius"/>
    </source>
</evidence>
<evidence type="ECO:0000313" key="3">
    <source>
        <dbReference type="Proteomes" id="UP000094580"/>
    </source>
</evidence>
<comment type="caution">
    <text evidence="2">The sequence shown here is derived from an EMBL/GenBank/DDBJ whole genome shotgun (WGS) entry which is preliminary data.</text>
</comment>
<keyword evidence="1" id="KW-0812">Transmembrane</keyword>
<feature type="transmembrane region" description="Helical" evidence="1">
    <location>
        <begin position="68"/>
        <end position="88"/>
    </location>
</feature>
<feature type="transmembrane region" description="Helical" evidence="1">
    <location>
        <begin position="41"/>
        <end position="62"/>
    </location>
</feature>
<dbReference type="RefSeq" id="WP_069031929.1">
    <property type="nucleotide sequence ID" value="NZ_MDKC01000001.1"/>
</dbReference>
<sequence length="255" mass="31391">MARRLIKILIWFFKLNYNYIIIWTRKFNRFFGRFFNRLFQFWYIGIVLIVIYGVLTFLLLKINVINNVMTFFPGYINTLLTIFLIDFLRSESERKRNVNKKYLFHTELLGVNVKIRLLLSNVFNIDDESNLTEENIEYIIEQEYNFWSQDTNVFNKEISREDYFLMIIKELKDESRHLISAYMSQLEYKEYRLLFLLKDICAEDELTDRMYTSYNIMRMVELMKLIESIFGYWEKDNPIQYEIYKYKRLIRENVS</sequence>
<keyword evidence="3" id="KW-1185">Reference proteome</keyword>
<gene>
    <name evidence="2" type="ORF">BED47_00820</name>
</gene>
<organism evidence="2 3">
    <name type="scientific">Gottfriedia luciferensis</name>
    <dbReference type="NCBI Taxonomy" id="178774"/>
    <lineage>
        <taxon>Bacteria</taxon>
        <taxon>Bacillati</taxon>
        <taxon>Bacillota</taxon>
        <taxon>Bacilli</taxon>
        <taxon>Bacillales</taxon>
        <taxon>Bacillaceae</taxon>
        <taxon>Gottfriedia</taxon>
    </lineage>
</organism>
<dbReference type="Proteomes" id="UP000094580">
    <property type="component" value="Unassembled WGS sequence"/>
</dbReference>
<proteinExistence type="predicted"/>
<keyword evidence="1" id="KW-0472">Membrane</keyword>
<reference evidence="2 3" key="1">
    <citation type="submission" date="2016-07" db="EMBL/GenBank/DDBJ databases">
        <authorList>
            <person name="Townsley L."/>
            <person name="Shank E.A."/>
        </authorList>
    </citation>
    <scope>NUCLEOTIDE SEQUENCE [LARGE SCALE GENOMIC DNA]</scope>
    <source>
        <strain evidence="2 3">CH01</strain>
    </source>
</reference>
<name>A0ABX2ZZF2_9BACI</name>
<accession>A0ABX2ZZF2</accession>
<dbReference type="EMBL" id="MDKC01000001">
    <property type="protein sequence ID" value="ODG93744.1"/>
    <property type="molecule type" value="Genomic_DNA"/>
</dbReference>
<evidence type="ECO:0000313" key="2">
    <source>
        <dbReference type="EMBL" id="ODG93744.1"/>
    </source>
</evidence>
<protein>
    <submittedName>
        <fullName evidence="2">Uncharacterized protein</fullName>
    </submittedName>
</protein>
<keyword evidence="1" id="KW-1133">Transmembrane helix</keyword>